<evidence type="ECO:0000256" key="2">
    <source>
        <dbReference type="SAM" id="SignalP"/>
    </source>
</evidence>
<dbReference type="Proteomes" id="UP000618931">
    <property type="component" value="Unassembled WGS sequence"/>
</dbReference>
<dbReference type="EMBL" id="JADQDM010000012">
    <property type="protein sequence ID" value="MBF9223099.1"/>
    <property type="molecule type" value="Genomic_DNA"/>
</dbReference>
<gene>
    <name evidence="3" type="ORF">I2H31_18495</name>
</gene>
<feature type="signal peptide" evidence="2">
    <location>
        <begin position="1"/>
        <end position="26"/>
    </location>
</feature>
<dbReference type="PANTHER" id="PTHR47197:SF3">
    <property type="entry name" value="DIHYDRO-HEME D1 DEHYDROGENASE"/>
    <property type="match status" value="1"/>
</dbReference>
<comment type="caution">
    <text evidence="3">The sequence shown here is derived from an EMBL/GenBank/DDBJ whole genome shotgun (WGS) entry which is preliminary data.</text>
</comment>
<name>A0ABS0I876_9BACT</name>
<feature type="region of interest" description="Disordered" evidence="1">
    <location>
        <begin position="126"/>
        <end position="146"/>
    </location>
</feature>
<keyword evidence="2" id="KW-0732">Signal</keyword>
<evidence type="ECO:0000313" key="3">
    <source>
        <dbReference type="EMBL" id="MBF9223099.1"/>
    </source>
</evidence>
<dbReference type="InterPro" id="IPR051200">
    <property type="entry name" value="Host-pathogen_enzymatic-act"/>
</dbReference>
<evidence type="ECO:0000256" key="1">
    <source>
        <dbReference type="SAM" id="MobiDB-lite"/>
    </source>
</evidence>
<protein>
    <submittedName>
        <fullName evidence="3">Uncharacterized protein</fullName>
    </submittedName>
</protein>
<dbReference type="SUPFAM" id="SSF51004">
    <property type="entry name" value="C-terminal (heme d1) domain of cytochrome cd1-nitrite reductase"/>
    <property type="match status" value="1"/>
</dbReference>
<accession>A0ABS0I876</accession>
<evidence type="ECO:0000313" key="4">
    <source>
        <dbReference type="Proteomes" id="UP000618931"/>
    </source>
</evidence>
<dbReference type="Gene3D" id="2.130.10.10">
    <property type="entry name" value="YVTN repeat-like/Quinoprotein amine dehydrogenase"/>
    <property type="match status" value="2"/>
</dbReference>
<dbReference type="PANTHER" id="PTHR47197">
    <property type="entry name" value="PROTEIN NIRF"/>
    <property type="match status" value="1"/>
</dbReference>
<dbReference type="RefSeq" id="WP_196294546.1">
    <property type="nucleotide sequence ID" value="NZ_JADQDM010000012.1"/>
</dbReference>
<dbReference type="InterPro" id="IPR015943">
    <property type="entry name" value="WD40/YVTN_repeat-like_dom_sf"/>
</dbReference>
<organism evidence="3 4">
    <name type="scientific">Hymenobacter ruricola</name>
    <dbReference type="NCBI Taxonomy" id="2791023"/>
    <lineage>
        <taxon>Bacteria</taxon>
        <taxon>Pseudomonadati</taxon>
        <taxon>Bacteroidota</taxon>
        <taxon>Cytophagia</taxon>
        <taxon>Cytophagales</taxon>
        <taxon>Hymenobacteraceae</taxon>
        <taxon>Hymenobacter</taxon>
    </lineage>
</organism>
<keyword evidence="4" id="KW-1185">Reference proteome</keyword>
<feature type="chain" id="PRO_5045794003" evidence="2">
    <location>
        <begin position="27"/>
        <end position="973"/>
    </location>
</feature>
<dbReference type="Pfam" id="PF08309">
    <property type="entry name" value="LVIVD"/>
    <property type="match status" value="5"/>
</dbReference>
<reference evidence="3 4" key="1">
    <citation type="submission" date="2020-11" db="EMBL/GenBank/DDBJ databases">
        <authorList>
            <person name="Kim M.K."/>
        </authorList>
    </citation>
    <scope>NUCLEOTIDE SEQUENCE [LARGE SCALE GENOMIC DNA]</scope>
    <source>
        <strain evidence="3 4">BT662</strain>
    </source>
</reference>
<dbReference type="InterPro" id="IPR013211">
    <property type="entry name" value="LVIVD"/>
</dbReference>
<dbReference type="InterPro" id="IPR011048">
    <property type="entry name" value="Haem_d1_sf"/>
</dbReference>
<sequence>MKHFFSFGHGIAVLVLLAAAPRLARAQTGGVGIGTTAPDASAALDIVSTGKGLLLPRVAAAAAIASPAAGLLVYQTGSPAGFYYNSGTAAAPAWLRLSPGDNLGDHTATQGLKLNDNAVSNNGTGGLRIDNSGNVGVGTPSPTQKLDVDGSLRVRGLSGSDYRLPVVQPDGTLAVNAPLYGTSSVNNTISATGRVSTDRDPTGVAVSGSIAYVVNYNGNTLQTFNVSDPASPVLLGSVATGSRPNSVAVSGTRAYVVNFVGRTLQVFDVANPASPALLGSVGTSSTPRSVAVSGTTACVVNSLELQLFDVANPASPALAGSVSTGTGANPYGVAVSGTTAYVVNYNSNTLQAFNVANPASPALLGSVATGGGSRCVAVSGTIAYVANISNYTLQAFNVANPASPALLGSVQTDGPPYGVAVSGITAYVVSNLYNTLQTFRFNGIPRVVTVTGDGSLSSVALPSGADFVQNQTATPQAGGFSIGGNGYVAGNVGIGTTGPGQKLEVVGNVKISGTGNGLTFPDGTTQTTASTAGNLTGDITSSGTTTAYAGVLPAAKGGAGTVSGLLKANGSGLVSAAAPGTDYLTPAGAATGFVQNQTSTDQTGGFRVAGPGTVGGLLTAGSASVTGPATVAGNTVVGGTLGIGTTAAQPATQRLDVRGNVRLGDDGGQAAGTGQAIEWVGPGVSSDPVGIYRVNPAADQSELRVVVGDVPDPSDKFVVGRMGGTSSEGGIPTGSFTPTFAVSSTGQVNVPALAGTGTRALGADANGTLTTTTLAGDNLGNHTATQNLNLGTNALVGNGGSTGLSVTSGGSAQLPAASAYTYAAPKAYAITYGTSDLLLEDQPSSAVTRQRFTDANGAEFVYANRIQRLPVHLPQGATITTIKLYLRDADPTADFVVYFSAVLPTDTGMGAPTTIGYGATSGSPGYTTLTLTPFSPVVDNNRAYYLQFVPNNVNSTNLAIGAVRINYTVTQAE</sequence>
<proteinExistence type="predicted"/>